<evidence type="ECO:0000313" key="2">
    <source>
        <dbReference type="Proteomes" id="UP000006744"/>
    </source>
</evidence>
<proteinExistence type="predicted"/>
<dbReference type="HOGENOM" id="CLU_3324055_0_0_9"/>
<sequence>MSGFNRKFFTTIQPLAIRIKNKKQIFNTISSLFTENSF</sequence>
<dbReference type="AlphaFoldDB" id="B7IWY9"/>
<organism evidence="1 2">
    <name type="scientific">Bacillus cereus (strain G9842)</name>
    <dbReference type="NCBI Taxonomy" id="405531"/>
    <lineage>
        <taxon>Bacteria</taxon>
        <taxon>Bacillati</taxon>
        <taxon>Bacillota</taxon>
        <taxon>Bacilli</taxon>
        <taxon>Bacillales</taxon>
        <taxon>Bacillaceae</taxon>
        <taxon>Bacillus</taxon>
        <taxon>Bacillus cereus group</taxon>
    </lineage>
</organism>
<name>B7IWY9_BACC2</name>
<protein>
    <submittedName>
        <fullName evidence="1">Uncharacterized protein</fullName>
    </submittedName>
</protein>
<gene>
    <name evidence="1" type="ordered locus">BCG9842_B4689</name>
</gene>
<dbReference type="Proteomes" id="UP000006744">
    <property type="component" value="Chromosome"/>
</dbReference>
<reference evidence="1 2" key="1">
    <citation type="submission" date="2008-10" db="EMBL/GenBank/DDBJ databases">
        <title>Genome sequence of Bacillus cereus G9842.</title>
        <authorList>
            <person name="Dodson R.J."/>
            <person name="Durkin A.S."/>
            <person name="Rosovitz M.J."/>
            <person name="Rasko D.A."/>
            <person name="Hoffmaster A."/>
            <person name="Ravel J."/>
            <person name="Sutton G."/>
        </authorList>
    </citation>
    <scope>NUCLEOTIDE SEQUENCE [LARGE SCALE GENOMIC DNA]</scope>
    <source>
        <strain evidence="1 2">G9842</strain>
    </source>
</reference>
<dbReference type="EMBL" id="CP001186">
    <property type="protein sequence ID" value="ACK94385.1"/>
    <property type="molecule type" value="Genomic_DNA"/>
</dbReference>
<accession>B7IWY9</accession>
<dbReference type="KEGG" id="bcg:BCG9842_B4689"/>
<evidence type="ECO:0000313" key="1">
    <source>
        <dbReference type="EMBL" id="ACK94385.1"/>
    </source>
</evidence>